<keyword evidence="5 12" id="KW-1161">Viral attachment to host cell</keyword>
<comment type="function">
    <text evidence="12 13">Forms an icosahedral capsid with a T=7 symmetry and a 50 nm diameter. The capsid is composed of 72 pentamers linked to each other by disulfide bonds and associated with L2 proteins. Binds to heparan sulfate proteoglycans on cell surface of basal layer keratinocytes to provide initial virion attachment. This binding mediates a conformational change in the virus capsid that facilitates efficient infection. The virion enters the host cell via endocytosis. During virus trafficking, L1 protein dissociates from the viral DNA and the genomic DNA is released to the host nucleus. The virion assembly takes place within the cell nucleus. Encapsulates the genomic DNA together with protein L2.</text>
</comment>
<keyword evidence="10 12" id="KW-1015">Disulfide bond</keyword>
<keyword evidence="9 12" id="KW-0426">Late protein</keyword>
<evidence type="ECO:0000256" key="2">
    <source>
        <dbReference type="ARBA" id="ARBA00022562"/>
    </source>
</evidence>
<dbReference type="Gene3D" id="2.60.175.20">
    <property type="entry name" value="Major capsid L1 (late) superfamily, Papillomavirus"/>
    <property type="match status" value="2"/>
</dbReference>
<dbReference type="InterPro" id="IPR002210">
    <property type="entry name" value="Capsid_L1_Papillomavir"/>
</dbReference>
<dbReference type="GO" id="GO:0042025">
    <property type="term" value="C:host cell nucleus"/>
    <property type="evidence" value="ECO:0007669"/>
    <property type="project" value="UniProtKB-SubCell"/>
</dbReference>
<evidence type="ECO:0000313" key="15">
    <source>
        <dbReference type="EMBL" id="CAW42233.1"/>
    </source>
</evidence>
<evidence type="ECO:0000256" key="4">
    <source>
        <dbReference type="ARBA" id="ARBA00022595"/>
    </source>
</evidence>
<evidence type="ECO:0000256" key="9">
    <source>
        <dbReference type="ARBA" id="ARBA00022921"/>
    </source>
</evidence>
<evidence type="ECO:0000256" key="13">
    <source>
        <dbReference type="RuleBase" id="RU361248"/>
    </source>
</evidence>
<dbReference type="InterPro" id="IPR011222">
    <property type="entry name" value="dsDNA_vir_gr_I_capsid"/>
</dbReference>
<evidence type="ECO:0000256" key="8">
    <source>
        <dbReference type="ARBA" id="ARBA00022890"/>
    </source>
</evidence>
<dbReference type="GO" id="GO:0075509">
    <property type="term" value="P:endocytosis involved in viral entry into host cell"/>
    <property type="evidence" value="ECO:0007669"/>
    <property type="project" value="UniProtKB-KW"/>
</dbReference>
<organism evidence="15 16">
    <name type="scientific">Human papillomavirus 99</name>
    <dbReference type="NCBI Taxonomy" id="587348"/>
    <lineage>
        <taxon>Viruses</taxon>
        <taxon>Monodnaviria</taxon>
        <taxon>Shotokuvirae</taxon>
        <taxon>Cossaviricota</taxon>
        <taxon>Papovaviricetes</taxon>
        <taxon>Zurhausenvirales</taxon>
        <taxon>Papillomaviridae</taxon>
        <taxon>Firstpapillomavirinae</taxon>
        <taxon>Betapapillomavirus</taxon>
        <taxon>Betapapillomavirus 1</taxon>
    </lineage>
</organism>
<gene>
    <name evidence="12 13 15" type="primary">L1</name>
</gene>
<keyword evidence="3 12" id="KW-0945">Host-virus interaction</keyword>
<dbReference type="InterPro" id="IPR036973">
    <property type="entry name" value="Capsid_L1_sf_Papillomavir"/>
</dbReference>
<keyword evidence="7 12" id="KW-0946">Virion</keyword>
<dbReference type="EMBL" id="FM955838">
    <property type="protein sequence ID" value="CAW42233.1"/>
    <property type="molecule type" value="Genomic_DNA"/>
</dbReference>
<evidence type="ECO:0000256" key="12">
    <source>
        <dbReference type="HAMAP-Rule" id="MF_04002"/>
    </source>
</evidence>
<evidence type="ECO:0000256" key="5">
    <source>
        <dbReference type="ARBA" id="ARBA00022804"/>
    </source>
</evidence>
<keyword evidence="4 12" id="KW-1162">Viral penetration into host cytoplasm</keyword>
<evidence type="ECO:0000256" key="10">
    <source>
        <dbReference type="ARBA" id="ARBA00023157"/>
    </source>
</evidence>
<comment type="similarity">
    <text evidence="12 13">Belongs to the papillomaviridae L1 protein family.</text>
</comment>
<evidence type="ECO:0000256" key="11">
    <source>
        <dbReference type="ARBA" id="ARBA00023296"/>
    </source>
</evidence>
<dbReference type="GO" id="GO:0039620">
    <property type="term" value="C:T=7 icosahedral viral capsid"/>
    <property type="evidence" value="ECO:0007669"/>
    <property type="project" value="UniProtKB-UniRule"/>
</dbReference>
<keyword evidence="11 12" id="KW-1160">Virus entry into host cell</keyword>
<evidence type="ECO:0000313" key="16">
    <source>
        <dbReference type="Proteomes" id="UP000169648"/>
    </source>
</evidence>
<accession>C4PUC7</accession>
<dbReference type="Pfam" id="PF00500">
    <property type="entry name" value="Late_protein_L1"/>
    <property type="match status" value="1"/>
</dbReference>
<reference evidence="15 16" key="1">
    <citation type="journal article" date="2009" name="J. Gen. Virol.">
        <title>Characterization of seven novel human papillomavirus types isolated from cutaneous tissue, but also present in mucosal lesions.</title>
        <authorList>
            <person name="de Villiers E.M."/>
            <person name="Gunst K."/>
        </authorList>
    </citation>
    <scope>NUCLEOTIDE SEQUENCE [LARGE SCALE GENOMIC DNA]</scope>
    <source>
        <strain evidence="15">GA3-1</strain>
    </source>
</reference>
<evidence type="ECO:0000256" key="14">
    <source>
        <dbReference type="SAM" id="MobiDB-lite"/>
    </source>
</evidence>
<feature type="compositionally biased region" description="Basic residues" evidence="14">
    <location>
        <begin position="528"/>
        <end position="543"/>
    </location>
</feature>
<dbReference type="SUPFAM" id="SSF88648">
    <property type="entry name" value="Group I dsDNA viruses"/>
    <property type="match status" value="1"/>
</dbReference>
<sequence length="543" mass="61722">MITVVIFTYIPAFVNAGVKENICDFAFQMAVWQSATGKVYLPPSTPVARVQSTDEYIQRTNIYYHANTDRLLTVGHPYFNIYSNSSGTLEVPKVSGNQHRVFRLKLPDPNRFALADMSVYNPDKERLVWACRGLEISRGQPLGVGTTGHPYFNKVKDTENSNSYITTTKDDRLNTSFDPKQIQMFIVGCTPCIGEHWEKALPCEENQRQAGLCPPIELKNTIIEDGDMADIGFGNLNFKSLQNTRSDVSLDIVNETCKYPDFLKMQNDVYGDACFFYARREQCYARHFFVRGGTTGDDIPGAQIGNGNMKNEYYIPGTSDQGRNTIGNAMYFPTVSGSLVSSDAQLFNRPFWLQRAQGHNNGILWANQMFVTVVDNTRNTNFSISVHTENQDISKIDSFDATQFREYLRHVEEYEISIILQLCKIPLKAEVLAQINAMNSSLLEDWQLGFVPTPDNPIHDTYRYIDSLATRCPDKTPPKEKPDPYEKLHFWNVDLTERLSLDLDQYSLGRKFLFQAGLQQTTVNGTKATHRSSLRGTKRKRKN</sequence>
<protein>
    <recommendedName>
        <fullName evidence="12 13">Major capsid protein L1</fullName>
    </recommendedName>
</protein>
<evidence type="ECO:0000256" key="7">
    <source>
        <dbReference type="ARBA" id="ARBA00022844"/>
    </source>
</evidence>
<evidence type="ECO:0000256" key="1">
    <source>
        <dbReference type="ARBA" id="ARBA00022561"/>
    </source>
</evidence>
<keyword evidence="1 12" id="KW-0167">Capsid protein</keyword>
<comment type="subcellular location">
    <subcellularLocation>
        <location evidence="12">Virion</location>
    </subcellularLocation>
    <subcellularLocation>
        <location evidence="12">Host nucleus</location>
    </subcellularLocation>
</comment>
<evidence type="ECO:0000256" key="6">
    <source>
        <dbReference type="ARBA" id="ARBA00022828"/>
    </source>
</evidence>
<keyword evidence="2 12" id="KW-1048">Host nucleus</keyword>
<feature type="disulfide bond" description="Interchain (with Cys-203)" evidence="12">
    <location>
        <position position="472"/>
    </location>
</feature>
<evidence type="ECO:0000256" key="3">
    <source>
        <dbReference type="ARBA" id="ARBA00022581"/>
    </source>
</evidence>
<dbReference type="Proteomes" id="UP000169648">
    <property type="component" value="Segment"/>
</dbReference>
<name>C4PUC7_9PAPI</name>
<feature type="region of interest" description="Disordered" evidence="14">
    <location>
        <begin position="524"/>
        <end position="543"/>
    </location>
</feature>
<proteinExistence type="inferred from homology"/>
<feature type="disulfide bond" description="Interchain (with Cys-472)" evidence="12">
    <location>
        <position position="203"/>
    </location>
</feature>
<dbReference type="GO" id="GO:0019062">
    <property type="term" value="P:virion attachment to host cell"/>
    <property type="evidence" value="ECO:0007669"/>
    <property type="project" value="UniProtKB-UniRule"/>
</dbReference>
<comment type="subunit">
    <text evidence="12">Self-assembles into homopentamers. The capsid has an icosahedral symmetry and consists of 72 capsomers, with each capsomer being a pentamer of L1. Interacts with the minor capsid protein L2; this interaction is necessary for viral genome encapsidation. Interacts with protein E2; this interaction enhances E2-dependent replication and transcription activation.</text>
</comment>
<keyword evidence="8 12" id="KW-1164">Virus endocytosis by host</keyword>
<dbReference type="PRINTS" id="PR00865">
    <property type="entry name" value="HPVCAPSIDL1"/>
</dbReference>
<keyword evidence="6 13" id="KW-1145">T=7 icosahedral capsid protein</keyword>
<dbReference type="GO" id="GO:0005198">
    <property type="term" value="F:structural molecule activity"/>
    <property type="evidence" value="ECO:0007669"/>
    <property type="project" value="UniProtKB-UniRule"/>
</dbReference>
<dbReference type="HAMAP" id="MF_04002">
    <property type="entry name" value="PPV_L1"/>
    <property type="match status" value="1"/>
</dbReference>